<evidence type="ECO:0000313" key="3">
    <source>
        <dbReference type="Proteomes" id="UP000198851"/>
    </source>
</evidence>
<gene>
    <name evidence="2" type="ORF">SAMN04488036_10423</name>
</gene>
<feature type="signal peptide" evidence="1">
    <location>
        <begin position="1"/>
        <end position="21"/>
    </location>
</feature>
<proteinExistence type="predicted"/>
<dbReference type="RefSeq" id="WP_093323630.1">
    <property type="nucleotide sequence ID" value="NZ_FOSZ01000004.1"/>
</dbReference>
<evidence type="ECO:0008006" key="4">
    <source>
        <dbReference type="Google" id="ProtNLM"/>
    </source>
</evidence>
<evidence type="ECO:0000256" key="1">
    <source>
        <dbReference type="SAM" id="SignalP"/>
    </source>
</evidence>
<dbReference type="EMBL" id="FOSZ01000004">
    <property type="protein sequence ID" value="SFL00756.1"/>
    <property type="molecule type" value="Genomic_DNA"/>
</dbReference>
<dbReference type="Proteomes" id="UP000198851">
    <property type="component" value="Unassembled WGS sequence"/>
</dbReference>
<feature type="chain" id="PRO_5011447502" description="YARHG domain-containing protein" evidence="1">
    <location>
        <begin position="22"/>
        <end position="97"/>
    </location>
</feature>
<keyword evidence="3" id="KW-1185">Reference proteome</keyword>
<evidence type="ECO:0000313" key="2">
    <source>
        <dbReference type="EMBL" id="SFL00756.1"/>
    </source>
</evidence>
<protein>
    <recommendedName>
        <fullName evidence="4">YARHG domain-containing protein</fullName>
    </recommendedName>
</protein>
<dbReference type="AlphaFoldDB" id="A0A1I4E8S7"/>
<reference evidence="3" key="1">
    <citation type="submission" date="2016-10" db="EMBL/GenBank/DDBJ databases">
        <authorList>
            <person name="Varghese N."/>
            <person name="Submissions S."/>
        </authorList>
    </citation>
    <scope>NUCLEOTIDE SEQUENCE [LARGE SCALE GENOMIC DNA]</scope>
    <source>
        <strain evidence="3">DSM 28453</strain>
    </source>
</reference>
<dbReference type="OrthoDB" id="7863915at2"/>
<organism evidence="2 3">
    <name type="scientific">Shimia haliotis</name>
    <dbReference type="NCBI Taxonomy" id="1280847"/>
    <lineage>
        <taxon>Bacteria</taxon>
        <taxon>Pseudomonadati</taxon>
        <taxon>Pseudomonadota</taxon>
        <taxon>Alphaproteobacteria</taxon>
        <taxon>Rhodobacterales</taxon>
        <taxon>Roseobacteraceae</taxon>
    </lineage>
</organism>
<accession>A0A1I4E8S7</accession>
<sequence length="97" mass="10981">MFRRPLIFLIALLAMPATIEAQQERLIPLIDGRTCWTETSNRCFRYNANRRTATRAGFGNVRVPTDFEVKPGFITESGFVSIERAISKQVGGQVYGR</sequence>
<keyword evidence="1" id="KW-0732">Signal</keyword>
<name>A0A1I4E8S7_9RHOB</name>